<evidence type="ECO:0000256" key="2">
    <source>
        <dbReference type="ARBA" id="ARBA00006810"/>
    </source>
</evidence>
<reference evidence="13" key="1">
    <citation type="submission" date="2018-01" db="EMBL/GenBank/DDBJ databases">
        <authorList>
            <person name="Gaut B.S."/>
            <person name="Morton B.R."/>
            <person name="Clegg M.T."/>
            <person name="Duvall M.R."/>
        </authorList>
    </citation>
    <scope>NUCLEOTIDE SEQUENCE</scope>
</reference>
<geneLocation type="mitochondrion" evidence="13"/>
<dbReference type="Pfam" id="PF00119">
    <property type="entry name" value="ATP-synt_A"/>
    <property type="match status" value="1"/>
</dbReference>
<dbReference type="GO" id="GO:0005743">
    <property type="term" value="C:mitochondrial inner membrane"/>
    <property type="evidence" value="ECO:0007669"/>
    <property type="project" value="UniProtKB-SubCell"/>
</dbReference>
<feature type="transmembrane region" description="Helical" evidence="12">
    <location>
        <begin position="93"/>
        <end position="114"/>
    </location>
</feature>
<keyword evidence="7 12" id="KW-1133">Transmembrane helix</keyword>
<accession>A0A345WJX8</accession>
<evidence type="ECO:0000313" key="13">
    <source>
        <dbReference type="EMBL" id="AXJ93384.1"/>
    </source>
</evidence>
<keyword evidence="3" id="KW-0813">Transport</keyword>
<gene>
    <name evidence="13" type="primary">atp6</name>
</gene>
<name>A0A345WJX8_9CRUS</name>
<keyword evidence="9 12" id="KW-0472">Membrane</keyword>
<dbReference type="InterPro" id="IPR035908">
    <property type="entry name" value="F0_ATP_A_sf"/>
</dbReference>
<evidence type="ECO:0000256" key="11">
    <source>
        <dbReference type="RuleBase" id="RU004450"/>
    </source>
</evidence>
<evidence type="ECO:0000256" key="4">
    <source>
        <dbReference type="ARBA" id="ARBA00022547"/>
    </source>
</evidence>
<dbReference type="PANTHER" id="PTHR11410:SF0">
    <property type="entry name" value="ATP SYNTHASE SUBUNIT A"/>
    <property type="match status" value="1"/>
</dbReference>
<feature type="transmembrane region" description="Helical" evidence="12">
    <location>
        <begin position="21"/>
        <end position="38"/>
    </location>
</feature>
<dbReference type="InterPro" id="IPR000568">
    <property type="entry name" value="ATP_synth_F0_asu"/>
</dbReference>
<keyword evidence="10" id="KW-0066">ATP synthesis</keyword>
<evidence type="ECO:0000256" key="9">
    <source>
        <dbReference type="ARBA" id="ARBA00023136"/>
    </source>
</evidence>
<dbReference type="SUPFAM" id="SSF81336">
    <property type="entry name" value="F1F0 ATP synthase subunit A"/>
    <property type="match status" value="1"/>
</dbReference>
<keyword evidence="4" id="KW-0138">CF(0)</keyword>
<dbReference type="RefSeq" id="YP_009512679.1">
    <property type="nucleotide sequence ID" value="NC_039175.1"/>
</dbReference>
<evidence type="ECO:0000256" key="3">
    <source>
        <dbReference type="ARBA" id="ARBA00022448"/>
    </source>
</evidence>
<keyword evidence="13" id="KW-0496">Mitochondrion</keyword>
<feature type="transmembrane region" description="Helical" evidence="12">
    <location>
        <begin position="126"/>
        <end position="147"/>
    </location>
</feature>
<comment type="subcellular location">
    <subcellularLocation>
        <location evidence="1">Membrane</location>
        <topology evidence="1">Multi-pass membrane protein</topology>
    </subcellularLocation>
    <subcellularLocation>
        <location evidence="11">Mitochondrion inner membrane</location>
        <topology evidence="11">Multi-pass membrane protein</topology>
    </subcellularLocation>
</comment>
<dbReference type="NCBIfam" id="TIGR01131">
    <property type="entry name" value="ATP_synt_6_or_A"/>
    <property type="match status" value="1"/>
</dbReference>
<dbReference type="AlphaFoldDB" id="A0A345WJX8"/>
<proteinExistence type="inferred from homology"/>
<organism evidence="13">
    <name type="scientific">Vargula tsujii</name>
    <dbReference type="NCBI Taxonomy" id="335805"/>
    <lineage>
        <taxon>Eukaryota</taxon>
        <taxon>Metazoa</taxon>
        <taxon>Ecdysozoa</taxon>
        <taxon>Arthropoda</taxon>
        <taxon>Crustacea</taxon>
        <taxon>Oligostraca</taxon>
        <taxon>Ostracoda</taxon>
        <taxon>Myodocopa</taxon>
        <taxon>Myodocopida</taxon>
        <taxon>Cypridinoidea</taxon>
        <taxon>Cypridinidae</taxon>
        <taxon>Vargula</taxon>
    </lineage>
</organism>
<dbReference type="PANTHER" id="PTHR11410">
    <property type="entry name" value="ATP SYNTHASE SUBUNIT A"/>
    <property type="match status" value="1"/>
</dbReference>
<evidence type="ECO:0000256" key="6">
    <source>
        <dbReference type="ARBA" id="ARBA00022781"/>
    </source>
</evidence>
<dbReference type="CDD" id="cd00310">
    <property type="entry name" value="ATP-synt_Fo_a_6"/>
    <property type="match status" value="1"/>
</dbReference>
<evidence type="ECO:0000256" key="12">
    <source>
        <dbReference type="SAM" id="Phobius"/>
    </source>
</evidence>
<protein>
    <recommendedName>
        <fullName evidence="11">ATP synthase subunit a</fullName>
    </recommendedName>
</protein>
<evidence type="ECO:0000256" key="1">
    <source>
        <dbReference type="ARBA" id="ARBA00004141"/>
    </source>
</evidence>
<evidence type="ECO:0000256" key="10">
    <source>
        <dbReference type="ARBA" id="ARBA00023310"/>
    </source>
</evidence>
<dbReference type="PRINTS" id="PR00123">
    <property type="entry name" value="ATPASEA"/>
</dbReference>
<evidence type="ECO:0000256" key="7">
    <source>
        <dbReference type="ARBA" id="ARBA00022989"/>
    </source>
</evidence>
<dbReference type="Gene3D" id="1.20.120.220">
    <property type="entry name" value="ATP synthase, F0 complex, subunit A"/>
    <property type="match status" value="1"/>
</dbReference>
<dbReference type="GO" id="GO:0046933">
    <property type="term" value="F:proton-transporting ATP synthase activity, rotational mechanism"/>
    <property type="evidence" value="ECO:0007669"/>
    <property type="project" value="TreeGrafter"/>
</dbReference>
<feature type="transmembrane region" description="Helical" evidence="12">
    <location>
        <begin position="156"/>
        <end position="176"/>
    </location>
</feature>
<keyword evidence="6" id="KW-0375">Hydrogen ion transport</keyword>
<evidence type="ECO:0000256" key="8">
    <source>
        <dbReference type="ARBA" id="ARBA00023065"/>
    </source>
</evidence>
<feature type="transmembrane region" description="Helical" evidence="12">
    <location>
        <begin position="65"/>
        <end position="86"/>
    </location>
</feature>
<keyword evidence="8" id="KW-0406">Ion transport</keyword>
<dbReference type="GO" id="GO:0045259">
    <property type="term" value="C:proton-transporting ATP synthase complex"/>
    <property type="evidence" value="ECO:0007669"/>
    <property type="project" value="UniProtKB-KW"/>
</dbReference>
<dbReference type="EMBL" id="MG767172">
    <property type="protein sequence ID" value="AXJ93384.1"/>
    <property type="molecule type" value="Genomic_DNA"/>
</dbReference>
<sequence length="216" mass="23840">MMAHTMSMFDPATSPYLNVNWLMLFVPLLMPFSSYWSTHSRYNSFASLTLETLYQHWVSITKTNVMSVTLFLLMATWNLLGLLPYVFTPTTQLVLALSFALPFWSAPLLHGMIITPQMGSAHLTPAGLGNLMLGIAMALTELISLFLRPITLTLRLVINMTAGHLMLGLMAGGSMITSVSMFALLGAVMFIILEMAVAVIQAYVFSMLSLLYSKEG</sequence>
<dbReference type="InterPro" id="IPR045083">
    <property type="entry name" value="ATP_synth_F0_asu_bact/mt"/>
</dbReference>
<feature type="transmembrane region" description="Helical" evidence="12">
    <location>
        <begin position="182"/>
        <end position="212"/>
    </location>
</feature>
<evidence type="ECO:0000256" key="5">
    <source>
        <dbReference type="ARBA" id="ARBA00022692"/>
    </source>
</evidence>
<keyword evidence="5 12" id="KW-0812">Transmembrane</keyword>
<dbReference type="GeneID" id="37625996"/>
<comment type="similarity">
    <text evidence="2">Belongs to the ATPase A chain family.</text>
</comment>